<proteinExistence type="inferred from homology"/>
<dbReference type="Pfam" id="PF08389">
    <property type="entry name" value="Xpo1"/>
    <property type="match status" value="1"/>
</dbReference>
<dbReference type="InterPro" id="IPR014877">
    <property type="entry name" value="XPO1_C_dom"/>
</dbReference>
<comment type="subcellular location">
    <subcellularLocation>
        <location evidence="1">Nucleus</location>
    </subcellularLocation>
</comment>
<dbReference type="GO" id="GO:0031267">
    <property type="term" value="F:small GTPase binding"/>
    <property type="evidence" value="ECO:0007669"/>
    <property type="project" value="InterPro"/>
</dbReference>
<dbReference type="InterPro" id="IPR001494">
    <property type="entry name" value="Importin-beta_N"/>
</dbReference>
<organism evidence="7">
    <name type="scientific">Aplanochytrium stocchinoi</name>
    <dbReference type="NCBI Taxonomy" id="215587"/>
    <lineage>
        <taxon>Eukaryota</taxon>
        <taxon>Sar</taxon>
        <taxon>Stramenopiles</taxon>
        <taxon>Bigyra</taxon>
        <taxon>Labyrinthulomycetes</taxon>
        <taxon>Thraustochytrida</taxon>
        <taxon>Thraustochytriidae</taxon>
        <taxon>Aplanochytrium</taxon>
    </lineage>
</organism>
<keyword evidence="3" id="KW-0813">Transport</keyword>
<dbReference type="EMBL" id="HBIN01020930">
    <property type="protein sequence ID" value="CAE0446016.1"/>
    <property type="molecule type" value="Transcribed_RNA"/>
</dbReference>
<dbReference type="PANTHER" id="PTHR11223:SF2">
    <property type="entry name" value="EXPORTIN-1"/>
    <property type="match status" value="1"/>
</dbReference>
<protein>
    <recommendedName>
        <fullName evidence="6">Importin N-terminal domain-containing protein</fullName>
    </recommendedName>
</protein>
<evidence type="ECO:0000256" key="1">
    <source>
        <dbReference type="ARBA" id="ARBA00004123"/>
    </source>
</evidence>
<dbReference type="SMART" id="SM01102">
    <property type="entry name" value="CRM1_C"/>
    <property type="match status" value="1"/>
</dbReference>
<dbReference type="SUPFAM" id="SSF48371">
    <property type="entry name" value="ARM repeat"/>
    <property type="match status" value="2"/>
</dbReference>
<comment type="similarity">
    <text evidence="2">Belongs to the exportin family.</text>
</comment>
<dbReference type="GO" id="GO:0005634">
    <property type="term" value="C:nucleus"/>
    <property type="evidence" value="ECO:0007669"/>
    <property type="project" value="UniProtKB-SubCell"/>
</dbReference>
<dbReference type="GO" id="GO:0000055">
    <property type="term" value="P:ribosomal large subunit export from nucleus"/>
    <property type="evidence" value="ECO:0007669"/>
    <property type="project" value="TreeGrafter"/>
</dbReference>
<dbReference type="PROSITE" id="PS50166">
    <property type="entry name" value="IMPORTIN_B_NT"/>
    <property type="match status" value="1"/>
</dbReference>
<dbReference type="PANTHER" id="PTHR11223">
    <property type="entry name" value="EXPORTIN 1/5"/>
    <property type="match status" value="1"/>
</dbReference>
<evidence type="ECO:0000256" key="2">
    <source>
        <dbReference type="ARBA" id="ARBA00009466"/>
    </source>
</evidence>
<dbReference type="InterPro" id="IPR041235">
    <property type="entry name" value="Exp1_repeat_2"/>
</dbReference>
<dbReference type="InterPro" id="IPR045065">
    <property type="entry name" value="XPO1/5"/>
</dbReference>
<dbReference type="Pfam" id="PF03810">
    <property type="entry name" value="IBN_N"/>
    <property type="match status" value="1"/>
</dbReference>
<dbReference type="GO" id="GO:0005737">
    <property type="term" value="C:cytoplasm"/>
    <property type="evidence" value="ECO:0007669"/>
    <property type="project" value="TreeGrafter"/>
</dbReference>
<sequence length="1066" mass="122308">MERLLDFSQEFDVNLLQQVLMALNTGSPQERAQANNVLTSLKENVEAWRVVGNILDKSKDPSTKFFALQILEDAIKYRWMALPKDQREGIRNYTVKKIIEYSKDEATMNNEKMFVRKLNLILVHILKQEWPHNWPNFIPEIVNSSTSGEVICENNMHILKLLSEEVFDFSKEEMTTDKVRTMKQQLNSEFKQIFELCQLVLNQSQRPSLVLITLQTLLRFLSWIPLGYIFETPLVNQLLTKFLPVRQFRNATLACLTEIGSLTQASYNHVFQNIFTSLIRNLVTTLPPETNIAAAYETAQEFDCLYIQGLSLFFSGFFTAHLELLEKPENHGDTITAMMYFVNISMVDDKEIFKICLEYWNKFANELYRTECAPRGVGGSNVLNLGMSFANNSSPRKNLYANVLSKVRNVMISRMAKPEEVLVVEGDDGTIVRETTKDTDAIAQYKTMRETLVYLTHLDYEDTENIMLTKLALQCDDKSNEFSWNNLNTLCWAIGSISGAMNEDDEKRFLVTVIKDLLSLCEMKRGKDNKAVVASNIMYVVGQYPRFLRAHWKFLKTVVTKLFEFMHELHPGVQDMACDTFLKISQKCKGQFVLQQQGETNPFIVDLLKNLPSIVSDLQPHQIQTFYEACGHMIREQTNQLKREELLAQLMEPPNASWRAIMNNANADVTTLQKQETIKEIGKILRTNVRVCSAIGHPFVSQLGKFYLDMLNVYKTYSEYISHAVKTEGEIVTQHANIRAMRAVKVETLKLIEVFISKSEDPQMVANKIVSMLYDPVLGDYQRSVPAARNPEVLKLFAAIVNRLRGEMAPGLPRIFDAVFESTLSMITTNFTDYPEHRLYFFKLLKAVNMYCFQALFSIPSEAQKKVIDSIVWAFKHTERNISETGLDILEKLLSNVQANPGFAQGFYASYYLSLLQDVLYVLTDRLHKSGFKMHCTILKHMFTIVETNQIQTPLFDVSKFPQNTTNSVFLRDYVSNMMGNAFPNVGKSVVQEFVVGLFDTSKDLIAFKTHLRDFLIRLKEYSADGDDNSKLYTEEKEAEIKSKMMARAQVPGLLTQQEQDEMADL</sequence>
<keyword evidence="4" id="KW-0653">Protein transport</keyword>
<dbReference type="Pfam" id="PF18784">
    <property type="entry name" value="CRM1_repeat_2"/>
    <property type="match status" value="1"/>
</dbReference>
<dbReference type="InterPro" id="IPR013598">
    <property type="entry name" value="Exportin-1/Importin-b-like"/>
</dbReference>
<dbReference type="Pfam" id="PF08767">
    <property type="entry name" value="CRM1_C"/>
    <property type="match status" value="1"/>
</dbReference>
<dbReference type="SMART" id="SM00913">
    <property type="entry name" value="IBN_N"/>
    <property type="match status" value="1"/>
</dbReference>
<dbReference type="FunFam" id="1.25.10.10:FF:000022">
    <property type="entry name" value="protein EXPORTIN 1A"/>
    <property type="match status" value="1"/>
</dbReference>
<keyword evidence="5" id="KW-0539">Nucleus</keyword>
<dbReference type="Pfam" id="PF18787">
    <property type="entry name" value="CRM1_repeat_3"/>
    <property type="match status" value="1"/>
</dbReference>
<dbReference type="GO" id="GO:0006611">
    <property type="term" value="P:protein export from nucleus"/>
    <property type="evidence" value="ECO:0007669"/>
    <property type="project" value="InterPro"/>
</dbReference>
<reference evidence="7" key="1">
    <citation type="submission" date="2021-01" db="EMBL/GenBank/DDBJ databases">
        <authorList>
            <person name="Corre E."/>
            <person name="Pelletier E."/>
            <person name="Niang G."/>
            <person name="Scheremetjew M."/>
            <person name="Finn R."/>
            <person name="Kale V."/>
            <person name="Holt S."/>
            <person name="Cochrane G."/>
            <person name="Meng A."/>
            <person name="Brown T."/>
            <person name="Cohen L."/>
        </authorList>
    </citation>
    <scope>NUCLEOTIDE SEQUENCE</scope>
    <source>
        <strain evidence="7">GSBS06</strain>
    </source>
</reference>
<evidence type="ECO:0000313" key="7">
    <source>
        <dbReference type="EMBL" id="CAE0446016.1"/>
    </source>
</evidence>
<dbReference type="InterPro" id="IPR016024">
    <property type="entry name" value="ARM-type_fold"/>
</dbReference>
<dbReference type="Pfam" id="PF18777">
    <property type="entry name" value="CRM1_repeat"/>
    <property type="match status" value="1"/>
</dbReference>
<accession>A0A7S3PP68</accession>
<gene>
    <name evidence="7" type="ORF">ASTO00021_LOCUS16024</name>
</gene>
<name>A0A7S3PP68_9STRA</name>
<dbReference type="InterPro" id="IPR041123">
    <property type="entry name" value="CRM1_repeat"/>
</dbReference>
<evidence type="ECO:0000259" key="6">
    <source>
        <dbReference type="PROSITE" id="PS50166"/>
    </source>
</evidence>
<dbReference type="GO" id="GO:0005049">
    <property type="term" value="F:nuclear export signal receptor activity"/>
    <property type="evidence" value="ECO:0007669"/>
    <property type="project" value="InterPro"/>
</dbReference>
<dbReference type="Gene3D" id="1.25.10.10">
    <property type="entry name" value="Leucine-rich Repeat Variant"/>
    <property type="match status" value="1"/>
</dbReference>
<dbReference type="AlphaFoldDB" id="A0A7S3PP68"/>
<dbReference type="GO" id="GO:0000056">
    <property type="term" value="P:ribosomal small subunit export from nucleus"/>
    <property type="evidence" value="ECO:0007669"/>
    <property type="project" value="TreeGrafter"/>
</dbReference>
<dbReference type="InterPro" id="IPR011989">
    <property type="entry name" value="ARM-like"/>
</dbReference>
<evidence type="ECO:0000256" key="3">
    <source>
        <dbReference type="ARBA" id="ARBA00022448"/>
    </source>
</evidence>
<dbReference type="InterPro" id="IPR040485">
    <property type="entry name" value="XPO1_repeat_3"/>
</dbReference>
<feature type="domain" description="Importin N-terminal" evidence="6">
    <location>
        <begin position="34"/>
        <end position="100"/>
    </location>
</feature>
<evidence type="ECO:0000256" key="5">
    <source>
        <dbReference type="ARBA" id="ARBA00023242"/>
    </source>
</evidence>
<evidence type="ECO:0000256" key="4">
    <source>
        <dbReference type="ARBA" id="ARBA00022927"/>
    </source>
</evidence>